<reference evidence="5" key="1">
    <citation type="journal article" date="2017" name="Nature">
        <title>The sunflower genome provides insights into oil metabolism, flowering and Asterid evolution.</title>
        <authorList>
            <person name="Badouin H."/>
            <person name="Gouzy J."/>
            <person name="Grassa C.J."/>
            <person name="Murat F."/>
            <person name="Staton S.E."/>
            <person name="Cottret L."/>
            <person name="Lelandais-Briere C."/>
            <person name="Owens G.L."/>
            <person name="Carrere S."/>
            <person name="Mayjonade B."/>
            <person name="Legrand L."/>
            <person name="Gill N."/>
            <person name="Kane N.C."/>
            <person name="Bowers J.E."/>
            <person name="Hubner S."/>
            <person name="Bellec A."/>
            <person name="Berard A."/>
            <person name="Berges H."/>
            <person name="Blanchet N."/>
            <person name="Boniface M.C."/>
            <person name="Brunel D."/>
            <person name="Catrice O."/>
            <person name="Chaidir N."/>
            <person name="Claudel C."/>
            <person name="Donnadieu C."/>
            <person name="Faraut T."/>
            <person name="Fievet G."/>
            <person name="Helmstetter N."/>
            <person name="King M."/>
            <person name="Knapp S.J."/>
            <person name="Lai Z."/>
            <person name="Le Paslier M.C."/>
            <person name="Lippi Y."/>
            <person name="Lorenzon L."/>
            <person name="Mandel J.R."/>
            <person name="Marage G."/>
            <person name="Marchand G."/>
            <person name="Marquand E."/>
            <person name="Bret-Mestries E."/>
            <person name="Morien E."/>
            <person name="Nambeesan S."/>
            <person name="Nguyen T."/>
            <person name="Pegot-Espagnet P."/>
            <person name="Pouilly N."/>
            <person name="Raftis F."/>
            <person name="Sallet E."/>
            <person name="Schiex T."/>
            <person name="Thomas J."/>
            <person name="Vandecasteele C."/>
            <person name="Vares D."/>
            <person name="Vear F."/>
            <person name="Vautrin S."/>
            <person name="Crespi M."/>
            <person name="Mangin B."/>
            <person name="Burke J.M."/>
            <person name="Salse J."/>
            <person name="Munos S."/>
            <person name="Vincourt P."/>
            <person name="Rieseberg L.H."/>
            <person name="Langlade N.B."/>
        </authorList>
    </citation>
    <scope>NUCLEOTIDE SEQUENCE</scope>
    <source>
        <tissue evidence="5">Leaves</tissue>
    </source>
</reference>
<reference evidence="5" key="2">
    <citation type="submission" date="2020-06" db="EMBL/GenBank/DDBJ databases">
        <title>Helianthus annuus Genome sequencing and assembly Release 2.</title>
        <authorList>
            <person name="Gouzy J."/>
            <person name="Langlade N."/>
            <person name="Munos S."/>
        </authorList>
    </citation>
    <scope>NUCLEOTIDE SEQUENCE</scope>
    <source>
        <tissue evidence="5">Leaves</tissue>
    </source>
</reference>
<dbReference type="GO" id="GO:0016102">
    <property type="term" value="P:diterpenoid biosynthetic process"/>
    <property type="evidence" value="ECO:0007669"/>
    <property type="project" value="InterPro"/>
</dbReference>
<feature type="domain" description="Terpene synthase metal-binding" evidence="4">
    <location>
        <begin position="324"/>
        <end position="563"/>
    </location>
</feature>
<dbReference type="GO" id="GO:0000287">
    <property type="term" value="F:magnesium ion binding"/>
    <property type="evidence" value="ECO:0007669"/>
    <property type="project" value="InterPro"/>
</dbReference>
<dbReference type="InterPro" id="IPR036965">
    <property type="entry name" value="Terpene_synth_N_sf"/>
</dbReference>
<organism evidence="5 6">
    <name type="scientific">Helianthus annuus</name>
    <name type="common">Common sunflower</name>
    <dbReference type="NCBI Taxonomy" id="4232"/>
    <lineage>
        <taxon>Eukaryota</taxon>
        <taxon>Viridiplantae</taxon>
        <taxon>Streptophyta</taxon>
        <taxon>Embryophyta</taxon>
        <taxon>Tracheophyta</taxon>
        <taxon>Spermatophyta</taxon>
        <taxon>Magnoliopsida</taxon>
        <taxon>eudicotyledons</taxon>
        <taxon>Gunneridae</taxon>
        <taxon>Pentapetalae</taxon>
        <taxon>asterids</taxon>
        <taxon>campanulids</taxon>
        <taxon>Asterales</taxon>
        <taxon>Asteraceae</taxon>
        <taxon>Asteroideae</taxon>
        <taxon>Heliantheae alliance</taxon>
        <taxon>Heliantheae</taxon>
        <taxon>Helianthus</taxon>
    </lineage>
</organism>
<dbReference type="FunFam" id="1.10.600.10:FF:000007">
    <property type="entry name" value="Isoprene synthase, chloroplastic"/>
    <property type="match status" value="1"/>
</dbReference>
<dbReference type="InterPro" id="IPR034741">
    <property type="entry name" value="Terpene_cyclase-like_1_C"/>
</dbReference>
<evidence type="ECO:0000256" key="1">
    <source>
        <dbReference type="ARBA" id="ARBA00022723"/>
    </source>
</evidence>
<feature type="domain" description="Terpene synthase N-terminal" evidence="3">
    <location>
        <begin position="113"/>
        <end position="262"/>
    </location>
</feature>
<dbReference type="SUPFAM" id="SSF48576">
    <property type="entry name" value="Terpenoid synthases"/>
    <property type="match status" value="1"/>
</dbReference>
<dbReference type="InterPro" id="IPR050148">
    <property type="entry name" value="Terpene_synthase-like"/>
</dbReference>
<dbReference type="Gene3D" id="1.50.10.130">
    <property type="entry name" value="Terpene synthase, N-terminal domain"/>
    <property type="match status" value="1"/>
</dbReference>
<comment type="caution">
    <text evidence="5">The sequence shown here is derived from an EMBL/GenBank/DDBJ whole genome shotgun (WGS) entry which is preliminary data.</text>
</comment>
<evidence type="ECO:0000313" key="5">
    <source>
        <dbReference type="EMBL" id="KAF5767881.1"/>
    </source>
</evidence>
<protein>
    <submittedName>
        <fullName evidence="5">Geranyl diphosphate diphosphatase</fullName>
        <ecNumber evidence="5">3.1.7.11</ecNumber>
    </submittedName>
</protein>
<keyword evidence="5" id="KW-0378">Hydrolase</keyword>
<dbReference type="EC" id="3.1.7.11" evidence="5"/>
<evidence type="ECO:0000259" key="3">
    <source>
        <dbReference type="Pfam" id="PF01397"/>
    </source>
</evidence>
<dbReference type="Pfam" id="PF03936">
    <property type="entry name" value="Terpene_synth_C"/>
    <property type="match status" value="1"/>
</dbReference>
<proteinExistence type="predicted"/>
<keyword evidence="2" id="KW-0460">Magnesium</keyword>
<evidence type="ECO:0000259" key="4">
    <source>
        <dbReference type="Pfam" id="PF03936"/>
    </source>
</evidence>
<accession>A0A9K3E6N6</accession>
<dbReference type="EMBL" id="MNCJ02000329">
    <property type="protein sequence ID" value="KAF5767881.1"/>
    <property type="molecule type" value="Genomic_DNA"/>
</dbReference>
<dbReference type="CDD" id="cd00684">
    <property type="entry name" value="Terpene_cyclase_plant_C1"/>
    <property type="match status" value="1"/>
</dbReference>
<dbReference type="InterPro" id="IPR008930">
    <property type="entry name" value="Terpenoid_cyclase/PrenylTrfase"/>
</dbReference>
<dbReference type="SFLD" id="SFLDS00005">
    <property type="entry name" value="Isoprenoid_Synthase_Type_I"/>
    <property type="match status" value="1"/>
</dbReference>
<dbReference type="AlphaFoldDB" id="A0A9K3E6N6"/>
<dbReference type="SFLD" id="SFLDG01019">
    <property type="entry name" value="Terpene_Cyclase_Like_1_C_Termi"/>
    <property type="match status" value="1"/>
</dbReference>
<sequence>MPYLMFHTTYYINHIQLKRNKGMASQAYITSIFSHKVLYQRQLIIIPPFKGSKNCRSIFSSAQACPNTITSATEELIDTLSPLSMTDTVSYSGDRNSLILDHYGMMVIPPHDVNNRIEELKEYTRRALMNTSDSTMTLKLIDTIQRLGVGYYYEEEEIRKILKKLTHVLPKDDLYTVALHFRLQRHYGLHTNPAAEVFRNFMDENGELKKSSSEDIEGVLSLYEASCLGSSGEDFLLHHKEITRRYLSRSVSKLSLKLHKNVVEGLKLPRHMRMERLEARRYIEEYGNEDDHNPFVLEFAKYDYNKVQSVFQRELVEVNRWWEHLGLSSKLGFVRDRHVECFLWTVGLLPEPSFSGSRIELAKTIAIMLVIDDIYDTYGSYDDLVLFTEAIKRWDLNAIEQLPEYMKICYQALYNTNNEICDKIKKERCLSVQPFLRKTWIDMAEAYMVEAEWVKRGRIPTLNDYIENGVTTSGTYMALVHLFFLISYGLTTENMKHLLDPYPKFFTMAGTILRLWDDLGTIKEEQERGDMLSSIHLLMKEENITCEEEGREGILQMIYALWNDLNVELLTPDAVLFRMIKVALNMSRTSQVVYQHNDDSYLLSVKDHVQSLFYEPVDI</sequence>
<dbReference type="PANTHER" id="PTHR31225:SF137">
    <property type="entry name" value="TERPENE SYNTHASE 11-RELATED"/>
    <property type="match status" value="1"/>
</dbReference>
<dbReference type="SUPFAM" id="SSF48239">
    <property type="entry name" value="Terpenoid cyclases/Protein prenyltransferases"/>
    <property type="match status" value="1"/>
</dbReference>
<dbReference type="InterPro" id="IPR005630">
    <property type="entry name" value="Terpene_synthase_metal-bd"/>
</dbReference>
<dbReference type="GO" id="GO:0010333">
    <property type="term" value="F:terpene synthase activity"/>
    <property type="evidence" value="ECO:0000318"/>
    <property type="project" value="GO_Central"/>
</dbReference>
<dbReference type="Proteomes" id="UP000215914">
    <property type="component" value="Unassembled WGS sequence"/>
</dbReference>
<dbReference type="Gramene" id="mRNA:HanXRQr2_Chr14g0629911">
    <property type="protein sequence ID" value="mRNA:HanXRQr2_Chr14g0629911"/>
    <property type="gene ID" value="HanXRQr2_Chr14g0629911"/>
</dbReference>
<dbReference type="InterPro" id="IPR044814">
    <property type="entry name" value="Terpene_cyclase_plant_C1"/>
</dbReference>
<gene>
    <name evidence="5" type="ORF">HanXRQr2_Chr14g0629911</name>
</gene>
<dbReference type="GO" id="GO:0016787">
    <property type="term" value="F:hydrolase activity"/>
    <property type="evidence" value="ECO:0007669"/>
    <property type="project" value="UniProtKB-KW"/>
</dbReference>
<evidence type="ECO:0000256" key="2">
    <source>
        <dbReference type="ARBA" id="ARBA00022842"/>
    </source>
</evidence>
<dbReference type="Gene3D" id="1.10.600.10">
    <property type="entry name" value="Farnesyl Diphosphate Synthase"/>
    <property type="match status" value="1"/>
</dbReference>
<evidence type="ECO:0000313" key="6">
    <source>
        <dbReference type="Proteomes" id="UP000215914"/>
    </source>
</evidence>
<keyword evidence="1" id="KW-0479">Metal-binding</keyword>
<name>A0A9K3E6N6_HELAN</name>
<dbReference type="OrthoDB" id="1936865at2759"/>
<dbReference type="InterPro" id="IPR001906">
    <property type="entry name" value="Terpene_synth_N"/>
</dbReference>
<keyword evidence="6" id="KW-1185">Reference proteome</keyword>
<dbReference type="PANTHER" id="PTHR31225">
    <property type="entry name" value="OS04G0344100 PROTEIN-RELATED"/>
    <property type="match status" value="1"/>
</dbReference>
<dbReference type="InterPro" id="IPR008949">
    <property type="entry name" value="Isoprenoid_synthase_dom_sf"/>
</dbReference>
<dbReference type="Pfam" id="PF01397">
    <property type="entry name" value="Terpene_synth"/>
    <property type="match status" value="1"/>
</dbReference>
<dbReference type="GO" id="GO:0046246">
    <property type="term" value="P:terpene biosynthetic process"/>
    <property type="evidence" value="ECO:0000318"/>
    <property type="project" value="GO_Central"/>
</dbReference>